<reference evidence="2" key="1">
    <citation type="journal article" date="2014" name="BMC Genomics">
        <title>Comparative genomics of type VI secretion systems in strains of Pantoea ananatis from different environments.</title>
        <authorList>
            <person name="Shyntum D.Y."/>
            <person name="Venter S.N."/>
            <person name="Moleleki L.N."/>
            <person name="Toth I."/>
            <person name="Coutinho T.A."/>
        </authorList>
    </citation>
    <scope>NUCLEOTIDE SEQUENCE</scope>
    <source>
        <strain evidence="2">PA-4</strain>
        <plasmid evidence="2">PAGR_p</plasmid>
    </source>
</reference>
<keyword evidence="1" id="KW-0472">Membrane</keyword>
<feature type="transmembrane region" description="Helical" evidence="1">
    <location>
        <begin position="43"/>
        <end position="66"/>
    </location>
</feature>
<geneLocation type="plasmid" evidence="2">
    <name>PAGR_p</name>
</geneLocation>
<dbReference type="EMBL" id="KF590030">
    <property type="protein sequence ID" value="AHG23403.1"/>
    <property type="molecule type" value="Genomic_DNA"/>
</dbReference>
<feature type="transmembrane region" description="Helical" evidence="1">
    <location>
        <begin position="73"/>
        <end position="93"/>
    </location>
</feature>
<sequence length="398" mass="45607">MNVTYNYPDLNFWVLNKHTNIEFNMAWPISDIPEKKSLPAPTYWLWIILLLLMLALGSVFSVELFNAKTYAKIFFYGILPSLFFWLCLFGAMLNRYEQSVVASQMWKLETERTKAEWRDWSRRQIAVVGNVLFSPEENGMGALLGELDKVPAYPKKARPLFPSSHSFPVLMKEVDWKLELQYPGYRHFLHSIYVFQAPGSFDEYRSEAVYQQWDLIPTATDTTEIFTSFYDAKISDGLILILCLQDWSSSNVGQSSEFISAQLIASPNFARQHSLPVIAGISRMMPLEAGQLFNELDMLFEYIQPDKQFLEYVWLLGAAEKTSVEIMQYANRYKWPLPEKRPLHSVDLSFGPPGAMALLLSLAMLVEAANITGKDQLLVNHTSQQTGTLCLIARELYA</sequence>
<keyword evidence="1" id="KW-0812">Transmembrane</keyword>
<gene>
    <name evidence="2" type="primary">atxC</name>
    <name evidence="2" type="ORF">N455_00709</name>
</gene>
<evidence type="ECO:0000313" key="2">
    <source>
        <dbReference type="EMBL" id="AHG23403.1"/>
    </source>
</evidence>
<proteinExistence type="predicted"/>
<keyword evidence="2" id="KW-0614">Plasmid</keyword>
<keyword evidence="1" id="KW-1133">Transmembrane helix</keyword>
<protein>
    <submittedName>
        <fullName evidence="2">AtxC</fullName>
    </submittedName>
</protein>
<accession>W8DUC9</accession>
<name>W8DUC9_PANAN</name>
<dbReference type="AlphaFoldDB" id="W8DUC9"/>
<organism evidence="2">
    <name type="scientific">Pantoea ananatis PA-4</name>
    <dbReference type="NCBI Taxonomy" id="1378094"/>
    <lineage>
        <taxon>Bacteria</taxon>
        <taxon>Pseudomonadati</taxon>
        <taxon>Pseudomonadota</taxon>
        <taxon>Gammaproteobacteria</taxon>
        <taxon>Enterobacterales</taxon>
        <taxon>Erwiniaceae</taxon>
        <taxon>Pantoea</taxon>
    </lineage>
</organism>
<evidence type="ECO:0000256" key="1">
    <source>
        <dbReference type="SAM" id="Phobius"/>
    </source>
</evidence>